<dbReference type="PANTHER" id="PTHR11102:SF160">
    <property type="entry name" value="ERAD-ASSOCIATED E3 UBIQUITIN-PROTEIN LIGASE COMPONENT HRD3"/>
    <property type="match status" value="1"/>
</dbReference>
<dbReference type="Gene3D" id="1.25.40.10">
    <property type="entry name" value="Tetratricopeptide repeat domain"/>
    <property type="match status" value="1"/>
</dbReference>
<evidence type="ECO:0000313" key="4">
    <source>
        <dbReference type="Proteomes" id="UP001165044"/>
    </source>
</evidence>
<sequence length="267" mass="28393">MNWTYLGIAALLPLTIALAATLLAGAVQAIHSNRQGGSSRVAFHRLLRTLALVFPLAFLLASLWDGRSTWRGLLGVALGHPADQRAMGLLRSQGEGFLARDAAKAAHWFRKAAEQGDARAQFHLARALLTGTGLPKDPALALRWAEAAAQQGDSDAMILAGDLQHTAHPDVADAWYRKAISSLQTRLAAGNPQACLTYGLLLSSGKGAPQDPIEGLAWMKVAERLGLRGLQALPVRLMEAQQPPAARAEATQRAEALLKSLSPQGKS</sequence>
<feature type="region of interest" description="Disordered" evidence="1">
    <location>
        <begin position="241"/>
        <end position="267"/>
    </location>
</feature>
<keyword evidence="2" id="KW-0472">Membrane</keyword>
<dbReference type="SUPFAM" id="SSF81901">
    <property type="entry name" value="HCP-like"/>
    <property type="match status" value="1"/>
</dbReference>
<dbReference type="InterPro" id="IPR050767">
    <property type="entry name" value="Sel1_AlgK"/>
</dbReference>
<dbReference type="Proteomes" id="UP001165044">
    <property type="component" value="Unassembled WGS sequence"/>
</dbReference>
<organism evidence="3 4">
    <name type="scientific">Geothrix edaphica</name>
    <dbReference type="NCBI Taxonomy" id="2927976"/>
    <lineage>
        <taxon>Bacteria</taxon>
        <taxon>Pseudomonadati</taxon>
        <taxon>Acidobacteriota</taxon>
        <taxon>Holophagae</taxon>
        <taxon>Holophagales</taxon>
        <taxon>Holophagaceae</taxon>
        <taxon>Geothrix</taxon>
    </lineage>
</organism>
<accession>A0ABQ5PUK8</accession>
<feature type="transmembrane region" description="Helical" evidence="2">
    <location>
        <begin position="45"/>
        <end position="64"/>
    </location>
</feature>
<comment type="caution">
    <text evidence="3">The sequence shown here is derived from an EMBL/GenBank/DDBJ whole genome shotgun (WGS) entry which is preliminary data.</text>
</comment>
<dbReference type="InterPro" id="IPR006597">
    <property type="entry name" value="Sel1-like"/>
</dbReference>
<reference evidence="3" key="1">
    <citation type="journal article" date="2023" name="Antonie Van Leeuwenhoek">
        <title>Mesoterricola silvestris gen. nov., sp. nov., Mesoterricola sediminis sp. nov., Geothrix oryzae sp. nov., Geothrix edaphica sp. nov., Geothrix rubra sp. nov., and Geothrix limicola sp. nov., six novel members of Acidobacteriota isolated from soils.</title>
        <authorList>
            <person name="Itoh H."/>
            <person name="Sugisawa Y."/>
            <person name="Mise K."/>
            <person name="Xu Z."/>
            <person name="Kuniyasu M."/>
            <person name="Ushijima N."/>
            <person name="Kawano K."/>
            <person name="Kobayashi E."/>
            <person name="Shiratori Y."/>
            <person name="Masuda Y."/>
            <person name="Senoo K."/>
        </authorList>
    </citation>
    <scope>NUCLEOTIDE SEQUENCE</scope>
    <source>
        <strain evidence="3">Red802</strain>
    </source>
</reference>
<keyword evidence="2" id="KW-0812">Transmembrane</keyword>
<evidence type="ECO:0000313" key="3">
    <source>
        <dbReference type="EMBL" id="GLH66087.1"/>
    </source>
</evidence>
<evidence type="ECO:0008006" key="5">
    <source>
        <dbReference type="Google" id="ProtNLM"/>
    </source>
</evidence>
<gene>
    <name evidence="3" type="ORF">GETHED_04510</name>
</gene>
<proteinExistence type="predicted"/>
<dbReference type="PANTHER" id="PTHR11102">
    <property type="entry name" value="SEL-1-LIKE PROTEIN"/>
    <property type="match status" value="1"/>
</dbReference>
<feature type="compositionally biased region" description="Low complexity" evidence="1">
    <location>
        <begin position="241"/>
        <end position="255"/>
    </location>
</feature>
<evidence type="ECO:0000256" key="1">
    <source>
        <dbReference type="SAM" id="MobiDB-lite"/>
    </source>
</evidence>
<dbReference type="InterPro" id="IPR011990">
    <property type="entry name" value="TPR-like_helical_dom_sf"/>
</dbReference>
<evidence type="ECO:0000256" key="2">
    <source>
        <dbReference type="SAM" id="Phobius"/>
    </source>
</evidence>
<dbReference type="SMART" id="SM00671">
    <property type="entry name" value="SEL1"/>
    <property type="match status" value="3"/>
</dbReference>
<keyword evidence="2" id="KW-1133">Transmembrane helix</keyword>
<keyword evidence="4" id="KW-1185">Reference proteome</keyword>
<dbReference type="Pfam" id="PF08238">
    <property type="entry name" value="Sel1"/>
    <property type="match status" value="3"/>
</dbReference>
<dbReference type="EMBL" id="BSDC01000001">
    <property type="protein sequence ID" value="GLH66087.1"/>
    <property type="molecule type" value="Genomic_DNA"/>
</dbReference>
<protein>
    <recommendedName>
        <fullName evidence="5">Sel1 repeat family protein</fullName>
    </recommendedName>
</protein>
<dbReference type="RefSeq" id="WP_285606171.1">
    <property type="nucleotide sequence ID" value="NZ_BSDC01000001.1"/>
</dbReference>
<name>A0ABQ5PUK8_9BACT</name>